<evidence type="ECO:0000256" key="3">
    <source>
        <dbReference type="ARBA" id="ARBA00022450"/>
    </source>
</evidence>
<dbReference type="PANTHER" id="PTHR45398:SF1">
    <property type="entry name" value="ENZYME, PUTATIVE (JCVI)-RELATED"/>
    <property type="match status" value="1"/>
</dbReference>
<keyword evidence="7" id="KW-1185">Reference proteome</keyword>
<dbReference type="Gene3D" id="3.30.559.10">
    <property type="entry name" value="Chloramphenicol acetyltransferase-like domain"/>
    <property type="match status" value="4"/>
</dbReference>
<name>A0A380SZE9_9PSED</name>
<dbReference type="Pfam" id="PF00501">
    <property type="entry name" value="AMP-binding"/>
    <property type="match status" value="2"/>
</dbReference>
<dbReference type="NCBIfam" id="TIGR01720">
    <property type="entry name" value="NRPS-para261"/>
    <property type="match status" value="1"/>
</dbReference>
<dbReference type="FunFam" id="3.30.559.10:FF:000012">
    <property type="entry name" value="Non-ribosomal peptide synthetase"/>
    <property type="match status" value="2"/>
</dbReference>
<dbReference type="FunFam" id="3.30.300.30:FF:000010">
    <property type="entry name" value="Enterobactin synthetase component F"/>
    <property type="match status" value="2"/>
</dbReference>
<dbReference type="Gene3D" id="1.10.1200.10">
    <property type="entry name" value="ACP-like"/>
    <property type="match status" value="2"/>
</dbReference>
<keyword evidence="4" id="KW-0597">Phosphoprotein</keyword>
<dbReference type="InterPro" id="IPR045851">
    <property type="entry name" value="AMP-bd_C_sf"/>
</dbReference>
<dbReference type="InterPro" id="IPR000873">
    <property type="entry name" value="AMP-dep_synth/lig_dom"/>
</dbReference>
<dbReference type="Gene3D" id="3.30.559.30">
    <property type="entry name" value="Nonribosomal peptide synthetase, condensation domain"/>
    <property type="match status" value="4"/>
</dbReference>
<dbReference type="GO" id="GO:0031177">
    <property type="term" value="F:phosphopantetheine binding"/>
    <property type="evidence" value="ECO:0007669"/>
    <property type="project" value="InterPro"/>
</dbReference>
<dbReference type="CDD" id="cd19534">
    <property type="entry name" value="E_NRPS"/>
    <property type="match status" value="1"/>
</dbReference>
<dbReference type="FunFam" id="1.10.1200.10:FF:000005">
    <property type="entry name" value="Nonribosomal peptide synthetase 1"/>
    <property type="match status" value="2"/>
</dbReference>
<dbReference type="PANTHER" id="PTHR45398">
    <property type="match status" value="1"/>
</dbReference>
<dbReference type="CDD" id="cd17649">
    <property type="entry name" value="A_NRPS_PvdJ-like"/>
    <property type="match status" value="1"/>
</dbReference>
<gene>
    <name evidence="6" type="primary">lgrB</name>
    <name evidence="6" type="ORF">CCOS864_02087</name>
</gene>
<dbReference type="EC" id="5.1.1.-" evidence="6"/>
<feature type="domain" description="Carrier" evidence="5">
    <location>
        <begin position="1018"/>
        <end position="1092"/>
    </location>
</feature>
<protein>
    <submittedName>
        <fullName evidence="6">Linear gramicidin synthase subunit B</fullName>
        <ecNumber evidence="6">5.1.1.-</ecNumber>
    </submittedName>
</protein>
<dbReference type="PROSITE" id="PS00012">
    <property type="entry name" value="PHOSPHOPANTETHEINE"/>
    <property type="match status" value="2"/>
</dbReference>
<dbReference type="Pfam" id="PF00550">
    <property type="entry name" value="PP-binding"/>
    <property type="match status" value="2"/>
</dbReference>
<proteinExistence type="inferred from homology"/>
<dbReference type="InterPro" id="IPR010071">
    <property type="entry name" value="AA_adenyl_dom"/>
</dbReference>
<dbReference type="Gene3D" id="2.30.38.10">
    <property type="entry name" value="Luciferase, Domain 3"/>
    <property type="match status" value="1"/>
</dbReference>
<dbReference type="InterPro" id="IPR006162">
    <property type="entry name" value="Ppantetheine_attach_site"/>
</dbReference>
<keyword evidence="6" id="KW-0413">Isomerase</keyword>
<dbReference type="SUPFAM" id="SSF47336">
    <property type="entry name" value="ACP-like"/>
    <property type="match status" value="2"/>
</dbReference>
<dbReference type="FunFam" id="2.30.38.10:FF:000001">
    <property type="entry name" value="Non-ribosomal peptide synthetase PvdI"/>
    <property type="match status" value="1"/>
</dbReference>
<dbReference type="InterPro" id="IPR025110">
    <property type="entry name" value="AMP-bd_C"/>
</dbReference>
<dbReference type="CDD" id="cd19531">
    <property type="entry name" value="LCL_NRPS-like"/>
    <property type="match status" value="2"/>
</dbReference>
<dbReference type="InterPro" id="IPR036736">
    <property type="entry name" value="ACP-like_sf"/>
</dbReference>
<feature type="domain" description="Carrier" evidence="5">
    <location>
        <begin position="2527"/>
        <end position="2602"/>
    </location>
</feature>
<dbReference type="SMART" id="SM00823">
    <property type="entry name" value="PKS_PP"/>
    <property type="match status" value="2"/>
</dbReference>
<dbReference type="Gene3D" id="3.40.50.980">
    <property type="match status" value="2"/>
</dbReference>
<dbReference type="InterPro" id="IPR023213">
    <property type="entry name" value="CAT-like_dom_sf"/>
</dbReference>
<dbReference type="CDD" id="cd19543">
    <property type="entry name" value="DCL_NRPS"/>
    <property type="match status" value="1"/>
</dbReference>
<dbReference type="InterPro" id="IPR020806">
    <property type="entry name" value="PKS_PP-bd"/>
</dbReference>
<dbReference type="InterPro" id="IPR010060">
    <property type="entry name" value="NRPS_synth"/>
</dbReference>
<dbReference type="InterPro" id="IPR001242">
    <property type="entry name" value="Condensation_dom"/>
</dbReference>
<comment type="cofactor">
    <cofactor evidence="1">
        <name>pantetheine 4'-phosphate</name>
        <dbReference type="ChEBI" id="CHEBI:47942"/>
    </cofactor>
</comment>
<dbReference type="GO" id="GO:0016853">
    <property type="term" value="F:isomerase activity"/>
    <property type="evidence" value="ECO:0007669"/>
    <property type="project" value="UniProtKB-KW"/>
</dbReference>
<dbReference type="Proteomes" id="UP000255177">
    <property type="component" value="Unassembled WGS sequence"/>
</dbReference>
<dbReference type="Gene3D" id="3.30.300.30">
    <property type="match status" value="2"/>
</dbReference>
<dbReference type="InterPro" id="IPR042099">
    <property type="entry name" value="ANL_N_sf"/>
</dbReference>
<evidence type="ECO:0000313" key="6">
    <source>
        <dbReference type="EMBL" id="SUQ62641.1"/>
    </source>
</evidence>
<accession>A0A380SZE9</accession>
<comment type="similarity">
    <text evidence="2">Belongs to the ATP-dependent AMP-binding enzyme family.</text>
</comment>
<dbReference type="NCBIfam" id="NF003417">
    <property type="entry name" value="PRK04813.1"/>
    <property type="match status" value="2"/>
</dbReference>
<dbReference type="PROSITE" id="PS50075">
    <property type="entry name" value="CARRIER"/>
    <property type="match status" value="2"/>
</dbReference>
<dbReference type="SUPFAM" id="SSF56801">
    <property type="entry name" value="Acetyl-CoA synthetase-like"/>
    <property type="match status" value="2"/>
</dbReference>
<dbReference type="InterPro" id="IPR020845">
    <property type="entry name" value="AMP-binding_CS"/>
</dbReference>
<dbReference type="NCBIfam" id="TIGR01733">
    <property type="entry name" value="AA-adenyl-dom"/>
    <property type="match status" value="2"/>
</dbReference>
<keyword evidence="3" id="KW-0596">Phosphopantetheine</keyword>
<dbReference type="RefSeq" id="WP_115086243.1">
    <property type="nucleotide sequence ID" value="NZ_CBCSFG010000031.1"/>
</dbReference>
<dbReference type="PROSITE" id="PS00455">
    <property type="entry name" value="AMP_BINDING"/>
    <property type="match status" value="2"/>
</dbReference>
<dbReference type="Pfam" id="PF00668">
    <property type="entry name" value="Condensation"/>
    <property type="match status" value="4"/>
</dbReference>
<dbReference type="InterPro" id="IPR009081">
    <property type="entry name" value="PP-bd_ACP"/>
</dbReference>
<dbReference type="SUPFAM" id="SSF52777">
    <property type="entry name" value="CoA-dependent acyltransferases"/>
    <property type="match status" value="8"/>
</dbReference>
<dbReference type="FunFam" id="3.40.50.980:FF:000001">
    <property type="entry name" value="Non-ribosomal peptide synthetase"/>
    <property type="match status" value="2"/>
</dbReference>
<organism evidence="6 7">
    <name type="scientific">Pseudomonas wadenswilerensis</name>
    <dbReference type="NCBI Taxonomy" id="1785161"/>
    <lineage>
        <taxon>Bacteria</taxon>
        <taxon>Pseudomonadati</taxon>
        <taxon>Pseudomonadota</taxon>
        <taxon>Gammaproteobacteria</taxon>
        <taxon>Pseudomonadales</taxon>
        <taxon>Pseudomonadaceae</taxon>
        <taxon>Pseudomonas</taxon>
    </lineage>
</organism>
<reference evidence="7" key="1">
    <citation type="submission" date="2018-07" db="EMBL/GenBank/DDBJ databases">
        <authorList>
            <person name="Blom J."/>
        </authorList>
    </citation>
    <scope>NUCLEOTIDE SEQUENCE [LARGE SCALE GENOMIC DNA]</scope>
    <source>
        <strain evidence="7">CCOS 864</strain>
    </source>
</reference>
<dbReference type="Gene3D" id="3.40.50.12780">
    <property type="entry name" value="N-terminal domain of ligase-like"/>
    <property type="match status" value="1"/>
</dbReference>
<evidence type="ECO:0000313" key="7">
    <source>
        <dbReference type="Proteomes" id="UP000255177"/>
    </source>
</evidence>
<evidence type="ECO:0000259" key="5">
    <source>
        <dbReference type="PROSITE" id="PS50075"/>
    </source>
</evidence>
<dbReference type="GO" id="GO:0044550">
    <property type="term" value="P:secondary metabolite biosynthetic process"/>
    <property type="evidence" value="ECO:0007669"/>
    <property type="project" value="UniProtKB-ARBA"/>
</dbReference>
<dbReference type="Pfam" id="PF13193">
    <property type="entry name" value="AMP-binding_C"/>
    <property type="match status" value="2"/>
</dbReference>
<evidence type="ECO:0000256" key="1">
    <source>
        <dbReference type="ARBA" id="ARBA00001957"/>
    </source>
</evidence>
<evidence type="ECO:0000256" key="2">
    <source>
        <dbReference type="ARBA" id="ARBA00006432"/>
    </source>
</evidence>
<dbReference type="EMBL" id="UIDD01000006">
    <property type="protein sequence ID" value="SUQ62641.1"/>
    <property type="molecule type" value="Genomic_DNA"/>
</dbReference>
<dbReference type="FunFam" id="3.30.559.30:FF:000001">
    <property type="entry name" value="Non-ribosomal peptide synthetase"/>
    <property type="match status" value="1"/>
</dbReference>
<sequence length="3093" mass="341967">MNAQDSRKLASRFLELPPEKRRIFLQALAREGVDFALFPIPAQVQAAERGLPSYAQQRMWFLWQLEPQGAAYNLPGAVSLQGRLDEQALRKAFISLSERHETLRTAFARQDDGSLLQVPAPQALQIECIDLSALHPAQQDAAVREHAQQQALRPFDLEQGPLWRVAVLQLDPERHVLLLTLHHIVSDGWSMNVLIDEFVRCYDAHERGQAPELPALPIQYSDYALWQRCWLQAGEQERQLQYWQSVLGDEHPVLELPCDFPRPALPSHRGKRYTFTVDTALAEQLRGLAQAHQSTLFMVLLAGFQCLLHRYSGQTDLRVGVPIANRNRNEVEGLIGFFVNTQVLRCQVDSQTCVSELLARVREAALGAQAHQELPFERLVEALKLERSLSHNPLFQVMYNHQPVVTDITSVKTASGLSLGLIEQQGRTTQFDLSLDTWEKAGQLQAALTFAEDLFTLETIQRMAGHWLNLLRAMVASPQQSIGQLSLLDPAEFQRMVHDWNPVGPGYRQDLCVHQLIAEQAAAQPDALALLHGHEGYSYLELERWSNRLAHRLIAAGVGPEVRVGIALPRSPHLLVALLAVFKAGGAYVPLDPDYPPERVAYMLEDSGARVLLSDAGVVEQLALQTRAQVMLVEPQESALSSWPPTAPGLRGSASNLAYVIYTSGSTGRPKGVAITHRNVLALVHWSQQAYRPEDIQGVLASTSICFDLSVWELFVTLAGGGFIVLARNALALPELPGRDQVRLINTVPSAIGALQRSGQIPPGVRIINLAGEPLKQSLVDSLYQLPGLEHVYDLYGPSEDTTYSTWTRRQAGGRASIGRPLPHTASYLLDAELQPVAQGRAAELYLAGAGITRGYLGRPGLTAEKFLPNPFAGEGQRLYRTGDLVRYRDGGEIQYVGRIDHQVKVRGFRIELGEIETRLLGTRLLREVAVLVQEGPAGQQLVAYGVPVDSTIVDAQAARQIALREQLKAALAEHLPDYMVPAALIFLAQLPLTPNGKLDRKALPAADTLLAAREHVDAADEHEQALVAIWQDLLGLEQVSVLDNFFELGGDSIVSMQVVSRARQVGLVLSPKDIFQFQTVRSLAQVAGRGQAVVARAAASGDVVLTPIQRWFFDQAIEQRQHWNQSLLLTPREPVDAQHLQQALDHLLGHHDSLRLRFTPQAAGWQQQYAAQPGAVLWVRQASDAQQALACCEQAQRSLDLQHGPLLRVLLLDLADGTQQLLLVLHHLVVDGVSWRILLEDLQALYRQVQQGQVPTLAPRTSAYQDWALQLEQEAQRRGDEVDYWESQLQASSVAELPAADPGASLENRHELKIECRFDADTTRQLLQVAPAAYRTQVNDLLLTALARVLSRWTKAPGVLIELEGHGREDVFDDLDLSRSIGWFTSLYPLLLVPATEIGEAIKGVKEQLRGVPGKGIGHGLLRYLGAPQLAARLAVLPKPRVTFNYLGQFDRQFDEQALFVPASASGGRAQDPQAPLANWLTVEGQVYGGELALRWGFSQQMFAPDSIQALVDAFSDELRELIAHCCQQAPGQATASDFALARLDQGALDRLPVCSRELQDIYPLSPMQQGMLFHSLYEQGGSDYINQMRVDVDGLDPQRLHAAWQGAVQAHDILRSGFVWEGELERPLQMVYKQVELPWQVLDWRDRDDLEQALGQLAEQQRLDGFALSRAPLLRLTLVRTAAARYHLIQTSHHLLLDGWSNARLLGEVLQRYSGQAVPVVAGRYRDYIEWLQHQDAQASEAFWRTQLANLALPTRLANALRAPAAVAERCAHGDHYQHLGSEMTERLSGFARQQKVTLNTLVQAAWLLLLQRYTGQDTVAFGATVAGRPMQIRGIEQQIGLFINTLPVIARPQSGHTLSRWLQEVQQTNLALREHEHTPLFDIQRWSGQGSDALFDTLLVFENYPLDAALAEGQGLGVQFGAVSNLERTNYPLTIAVTLGQTLDLHYSYQQAAFAAPAIDGLAAQLHGLLEQFIEGGDRVLADFDLVTAAERQALLAWPQARVVAEPPLGLAQMIAAQAHSRPQAVALVVGQRQLSYQALNARANRLARRLISDGVGPDVLVGICMHRSEALIVGLLAILKAGGAYVPLDPEYPAERLAYMIADSGVRLILAEAQCAGLVGTDNVRVLNYASLELAADDSNPQVELSAHNLACLIYTSGSTGQPKGVALEQGALLTHIRTMQDCYRVSPDDRFLHFASLNFDWGTEQWLLPLVSGARCILRGEGLWSAEEALQVIETEQASIVYFPTQYACQLAAWAATSERRVKVRSFNVAGEAFPKEGFEQIQAVLQPQHIVNGYGPTETVITPFLWEADTHTGIDSVYAPIGRPVAQRSAYVLAEDLSLQPRAAVGELYIGGTCLARGYHGRPALTAERFVPDPFAASPGARLYRSGDLVRYLDDGALEYIGRIDHQVKIRGFRVEIGEIEARLLEQAQVAQAVVLAVPAASGQQLVAYVVPEQPLAAEEVATRMALRDHLRQALSQGLPDYMLPSHWQILERLPLTPNGKVDRKALPAPDASLLQHHHVPPVTALERQLAQYWTDVLEVARVGLRDNFFDLGGHSLLATQVISRVRHALGLDVPLRLLFEAADLGAFAQALQSLDQQPVGVAPPLQRAPQQPLQPLSYAQQRLWFLWQLAPESSMYNIPRALRLDGVLDVGAIEQAFQGLIQRHAVLRTTYLQEGGDSWQLQHASMPLALQRIDLRELCAEQRQARLEQVLEREANAPFDLVKGPLLRVALVQVASEQHYLLVTLHHIVADHWSFAILLREFVTLYDAFAQHQAAPLPAVELGYVDFAVWQRQWLAAGEMQRQLAYWRSTLGDQHALTRLPGSQLPLAITGEGGCQVHGFAFSASMSEALRAHAKDRGLTLYMLLLSGFALAVAQRSDSQRVRLGTDIANRNHAGIEEMVGFFVNQLVLQLEVNEQATVEQWLSRCRTTVIEASDHQDLPFDRLVEALRLPRQAGRSPLFAIKFIYQEGSAAMPHPQGLRVESCEAGQAATELDLIVEFVNDASAIRVAFKCDGSLYTATDMDDLFAQLQGIFQQLLSAPQATLAAVLAEAANIRAAAEQARVAARQAQLQAHHPIRRRASRLQVQ</sequence>
<evidence type="ECO:0000256" key="4">
    <source>
        <dbReference type="ARBA" id="ARBA00022553"/>
    </source>
</evidence>